<dbReference type="NCBIfam" id="NF033788">
    <property type="entry name" value="HTH_metalloreg"/>
    <property type="match status" value="1"/>
</dbReference>
<dbReference type="PANTHER" id="PTHR33154">
    <property type="entry name" value="TRANSCRIPTIONAL REGULATOR, ARSR FAMILY"/>
    <property type="match status" value="1"/>
</dbReference>
<dbReference type="RefSeq" id="WP_115995731.1">
    <property type="nucleotide sequence ID" value="NZ_QRDY01000033.1"/>
</dbReference>
<dbReference type="OrthoDB" id="9799175at2"/>
<keyword evidence="2" id="KW-0238">DNA-binding</keyword>
<evidence type="ECO:0000313" key="6">
    <source>
        <dbReference type="Proteomes" id="UP000256869"/>
    </source>
</evidence>
<dbReference type="SMART" id="SM00418">
    <property type="entry name" value="HTH_ARSR"/>
    <property type="match status" value="1"/>
</dbReference>
<evidence type="ECO:0000313" key="5">
    <source>
        <dbReference type="EMBL" id="RED52604.1"/>
    </source>
</evidence>
<dbReference type="PROSITE" id="PS50987">
    <property type="entry name" value="HTH_ARSR_2"/>
    <property type="match status" value="1"/>
</dbReference>
<dbReference type="Proteomes" id="UP000256869">
    <property type="component" value="Unassembled WGS sequence"/>
</dbReference>
<dbReference type="Pfam" id="PF01022">
    <property type="entry name" value="HTH_5"/>
    <property type="match status" value="1"/>
</dbReference>
<dbReference type="SUPFAM" id="SSF46785">
    <property type="entry name" value="Winged helix' DNA-binding domain"/>
    <property type="match status" value="1"/>
</dbReference>
<dbReference type="InterPro" id="IPR051081">
    <property type="entry name" value="HTH_MetalResp_TranReg"/>
</dbReference>
<feature type="domain" description="HTH arsR-type" evidence="4">
    <location>
        <begin position="1"/>
        <end position="91"/>
    </location>
</feature>
<dbReference type="InterPro" id="IPR036390">
    <property type="entry name" value="WH_DNA-bd_sf"/>
</dbReference>
<organism evidence="5 6">
    <name type="scientific">Cohnella lupini</name>
    <dbReference type="NCBI Taxonomy" id="1294267"/>
    <lineage>
        <taxon>Bacteria</taxon>
        <taxon>Bacillati</taxon>
        <taxon>Bacillota</taxon>
        <taxon>Bacilli</taxon>
        <taxon>Bacillales</taxon>
        <taxon>Paenibacillaceae</taxon>
        <taxon>Cohnella</taxon>
    </lineage>
</organism>
<comment type="caution">
    <text evidence="5">The sequence shown here is derived from an EMBL/GenBank/DDBJ whole genome shotgun (WGS) entry which is preliminary data.</text>
</comment>
<gene>
    <name evidence="5" type="ORF">DFP95_1332</name>
</gene>
<proteinExistence type="predicted"/>
<dbReference type="GO" id="GO:0003677">
    <property type="term" value="F:DNA binding"/>
    <property type="evidence" value="ECO:0007669"/>
    <property type="project" value="UniProtKB-KW"/>
</dbReference>
<keyword evidence="3" id="KW-0804">Transcription</keyword>
<evidence type="ECO:0000256" key="3">
    <source>
        <dbReference type="ARBA" id="ARBA00023163"/>
    </source>
</evidence>
<dbReference type="AlphaFoldDB" id="A0A3D9HSX8"/>
<dbReference type="Gene3D" id="1.10.10.10">
    <property type="entry name" value="Winged helix-like DNA-binding domain superfamily/Winged helix DNA-binding domain"/>
    <property type="match status" value="1"/>
</dbReference>
<evidence type="ECO:0000259" key="4">
    <source>
        <dbReference type="PROSITE" id="PS50987"/>
    </source>
</evidence>
<dbReference type="GO" id="GO:0003700">
    <property type="term" value="F:DNA-binding transcription factor activity"/>
    <property type="evidence" value="ECO:0007669"/>
    <property type="project" value="InterPro"/>
</dbReference>
<dbReference type="InterPro" id="IPR011991">
    <property type="entry name" value="ArsR-like_HTH"/>
</dbReference>
<keyword evidence="6" id="KW-1185">Reference proteome</keyword>
<dbReference type="InterPro" id="IPR001845">
    <property type="entry name" value="HTH_ArsR_DNA-bd_dom"/>
</dbReference>
<evidence type="ECO:0000256" key="2">
    <source>
        <dbReference type="ARBA" id="ARBA00023125"/>
    </source>
</evidence>
<protein>
    <submittedName>
        <fullName evidence="5">ArsR family transcriptional regulator</fullName>
    </submittedName>
</protein>
<dbReference type="PANTHER" id="PTHR33154:SF33">
    <property type="entry name" value="TRANSCRIPTIONAL REPRESSOR SDPR"/>
    <property type="match status" value="1"/>
</dbReference>
<sequence length="115" mass="13449">MNTTTLNALAEPRRLQMIELLRDGPLTVGEIADRLGLRQPQASKHLKILSESGLVEVRAEANRRIYRLRPEPLMEIDNWLESFRGMWEERFDRLSDYLKHLKKSGDSPNSKEEFE</sequence>
<dbReference type="CDD" id="cd00090">
    <property type="entry name" value="HTH_ARSR"/>
    <property type="match status" value="1"/>
</dbReference>
<reference evidence="5 6" key="1">
    <citation type="submission" date="2018-07" db="EMBL/GenBank/DDBJ databases">
        <title>Genomic Encyclopedia of Type Strains, Phase III (KMG-III): the genomes of soil and plant-associated and newly described type strains.</title>
        <authorList>
            <person name="Whitman W."/>
        </authorList>
    </citation>
    <scope>NUCLEOTIDE SEQUENCE [LARGE SCALE GENOMIC DNA]</scope>
    <source>
        <strain evidence="5 6">CECT 8236</strain>
    </source>
</reference>
<dbReference type="EMBL" id="QRDY01000033">
    <property type="protein sequence ID" value="RED52604.1"/>
    <property type="molecule type" value="Genomic_DNA"/>
</dbReference>
<dbReference type="InterPro" id="IPR036388">
    <property type="entry name" value="WH-like_DNA-bd_sf"/>
</dbReference>
<evidence type="ECO:0000256" key="1">
    <source>
        <dbReference type="ARBA" id="ARBA00023015"/>
    </source>
</evidence>
<name>A0A3D9HSX8_9BACL</name>
<dbReference type="PRINTS" id="PR00778">
    <property type="entry name" value="HTHARSR"/>
</dbReference>
<accession>A0A3D9HSX8</accession>
<keyword evidence="1" id="KW-0805">Transcription regulation</keyword>